<dbReference type="PROSITE" id="PS01348">
    <property type="entry name" value="MRAY_2"/>
    <property type="match status" value="1"/>
</dbReference>
<dbReference type="GO" id="GO:0016780">
    <property type="term" value="F:phosphotransferase activity, for other substituted phosphate groups"/>
    <property type="evidence" value="ECO:0007669"/>
    <property type="project" value="InterPro"/>
</dbReference>
<evidence type="ECO:0000256" key="5">
    <source>
        <dbReference type="ARBA" id="ARBA00022989"/>
    </source>
</evidence>
<sequence>MDHLVIILIGFVLAISLARIIIPNIIIISRRKGLFDLPDGRKVHRRPISRLGGVCFFPTILFAVTFLVALCKKAGWFFWMDGTTQFPELLLLCSGLTLLFIVGIADDLVGVRWRQKFLVQIFAAAMFPLAGLYVNDFYGMFGIYSISVYIGVPLSILLVVFITNAINLIDGIDGLASGLSIVALFVYGNLFIYNGLWLYSLLAFTTIGVLLPFFYYNVFGQAERGKKIFMGDTGSLTLGFILSFLTIKYTMNQYVMMNFNYNGAILVAFSVLLVPCLDVIRVVIRRVRNGKSPFLPDKTHIHHKFLAMGFTVRKAMITILFISFLFSLSNILLVSYIDNTLLFIVDVAAWTGMHMYMDKVIERKKAINNVTTD</sequence>
<evidence type="ECO:0000256" key="6">
    <source>
        <dbReference type="ARBA" id="ARBA00023136"/>
    </source>
</evidence>
<dbReference type="InterPro" id="IPR018480">
    <property type="entry name" value="PNAcMuramoyl-5peptid_Trfase_CS"/>
</dbReference>
<dbReference type="AlphaFoldDB" id="U6RM53"/>
<evidence type="ECO:0000313" key="9">
    <source>
        <dbReference type="EMBL" id="EOA57689.1"/>
    </source>
</evidence>
<feature type="transmembrane region" description="Helical" evidence="8">
    <location>
        <begin position="305"/>
        <end position="328"/>
    </location>
</feature>
<proteinExistence type="predicted"/>
<dbReference type="PATRIC" id="fig|1121098.3.peg.768"/>
<dbReference type="GO" id="GO:0009103">
    <property type="term" value="P:lipopolysaccharide biosynthetic process"/>
    <property type="evidence" value="ECO:0007669"/>
    <property type="project" value="TreeGrafter"/>
</dbReference>
<feature type="binding site" evidence="7">
    <location>
        <position position="167"/>
    </location>
    <ligand>
        <name>Mg(2+)</name>
        <dbReference type="ChEBI" id="CHEBI:18420"/>
    </ligand>
</feature>
<dbReference type="STRING" id="1121098.HMPREF1534_00752"/>
<feature type="transmembrane region" description="Helical" evidence="8">
    <location>
        <begin position="117"/>
        <end position="135"/>
    </location>
</feature>
<reference evidence="9 10" key="1">
    <citation type="submission" date="2013-04" db="EMBL/GenBank/DDBJ databases">
        <title>The Genome Sequence of Bacteroides massiliensis DSM 17679.</title>
        <authorList>
            <consortium name="The Broad Institute Genomics Platform"/>
            <person name="Earl A."/>
            <person name="Ward D."/>
            <person name="Feldgarden M."/>
            <person name="Gevers D."/>
            <person name="Martens E."/>
            <person name="Fenner L."/>
            <person name="Roux V."/>
            <person name="Mallet M.N."/>
            <person name="Raoult D."/>
            <person name="Walker B."/>
            <person name="Young S."/>
            <person name="Zeng Q."/>
            <person name="Gargeya S."/>
            <person name="Fitzgerald M."/>
            <person name="Haas B."/>
            <person name="Abouelleil A."/>
            <person name="Allen A.W."/>
            <person name="Alvarado L."/>
            <person name="Arachchi H.M."/>
            <person name="Berlin A.M."/>
            <person name="Chapman S.B."/>
            <person name="Gainer-Dewar J."/>
            <person name="Goldberg J."/>
            <person name="Griggs A."/>
            <person name="Gujja S."/>
            <person name="Hansen M."/>
            <person name="Howarth C."/>
            <person name="Imamovic A."/>
            <person name="Ireland A."/>
            <person name="Larimer J."/>
            <person name="McCowan C."/>
            <person name="Murphy C."/>
            <person name="Pearson M."/>
            <person name="Poon T.W."/>
            <person name="Priest M."/>
            <person name="Roberts A."/>
            <person name="Saif S."/>
            <person name="Shea T."/>
            <person name="Sisk P."/>
            <person name="Sykes S."/>
            <person name="Wortman J."/>
            <person name="Nusbaum C."/>
            <person name="Birren B."/>
        </authorList>
    </citation>
    <scope>NUCLEOTIDE SEQUENCE [LARGE SCALE GENOMIC DNA]</scope>
    <source>
        <strain evidence="10">B84634 / Timone 84634 / DSM 17679 / JCM 13223</strain>
    </source>
</reference>
<keyword evidence="4 8" id="KW-0812">Transmembrane</keyword>
<dbReference type="InterPro" id="IPR000715">
    <property type="entry name" value="Glycosyl_transferase_4"/>
</dbReference>
<dbReference type="HOGENOM" id="CLU_023982_1_1_10"/>
<evidence type="ECO:0000256" key="7">
    <source>
        <dbReference type="PIRSR" id="PIRSR600715-1"/>
    </source>
</evidence>
<gene>
    <name evidence="9" type="ORF">HMPREF1534_00752</name>
</gene>
<feature type="transmembrane region" description="Helical" evidence="8">
    <location>
        <begin position="48"/>
        <end position="69"/>
    </location>
</feature>
<dbReference type="GO" id="GO:0046872">
    <property type="term" value="F:metal ion binding"/>
    <property type="evidence" value="ECO:0007669"/>
    <property type="project" value="UniProtKB-KW"/>
</dbReference>
<feature type="transmembrane region" description="Helical" evidence="8">
    <location>
        <begin position="174"/>
        <end position="192"/>
    </location>
</feature>
<dbReference type="PANTHER" id="PTHR22926:SF3">
    <property type="entry name" value="UNDECAPRENYL-PHOSPHATE ALPHA-N-ACETYLGLUCOSAMINYL 1-PHOSPHATE TRANSFERASE"/>
    <property type="match status" value="1"/>
</dbReference>
<evidence type="ECO:0000256" key="3">
    <source>
        <dbReference type="ARBA" id="ARBA00022679"/>
    </source>
</evidence>
<keyword evidence="3" id="KW-0808">Transferase</keyword>
<evidence type="ECO:0000256" key="2">
    <source>
        <dbReference type="ARBA" id="ARBA00022475"/>
    </source>
</evidence>
<evidence type="ECO:0000256" key="8">
    <source>
        <dbReference type="SAM" id="Phobius"/>
    </source>
</evidence>
<evidence type="ECO:0000313" key="10">
    <source>
        <dbReference type="Proteomes" id="UP000017831"/>
    </source>
</evidence>
<name>U6RM53_9BACT</name>
<dbReference type="Pfam" id="PF00953">
    <property type="entry name" value="Glycos_transf_4"/>
    <property type="match status" value="1"/>
</dbReference>
<feature type="transmembrane region" description="Helical" evidence="8">
    <location>
        <begin position="228"/>
        <end position="247"/>
    </location>
</feature>
<keyword evidence="2" id="KW-1003">Cell membrane</keyword>
<keyword evidence="5 8" id="KW-1133">Transmembrane helix</keyword>
<dbReference type="GO" id="GO:0005886">
    <property type="term" value="C:plasma membrane"/>
    <property type="evidence" value="ECO:0007669"/>
    <property type="project" value="UniProtKB-SubCell"/>
</dbReference>
<feature type="transmembrane region" description="Helical" evidence="8">
    <location>
        <begin position="6"/>
        <end position="27"/>
    </location>
</feature>
<feature type="transmembrane region" description="Helical" evidence="8">
    <location>
        <begin position="340"/>
        <end position="357"/>
    </location>
</feature>
<comment type="cofactor">
    <cofactor evidence="7">
        <name>Mg(2+)</name>
        <dbReference type="ChEBI" id="CHEBI:18420"/>
    </cofactor>
</comment>
<feature type="transmembrane region" description="Helical" evidence="8">
    <location>
        <begin position="89"/>
        <end position="105"/>
    </location>
</feature>
<evidence type="ECO:0000256" key="1">
    <source>
        <dbReference type="ARBA" id="ARBA00004651"/>
    </source>
</evidence>
<dbReference type="GO" id="GO:0044038">
    <property type="term" value="P:cell wall macromolecule biosynthetic process"/>
    <property type="evidence" value="ECO:0007669"/>
    <property type="project" value="TreeGrafter"/>
</dbReference>
<organism evidence="9 10">
    <name type="scientific">Phocaeicola massiliensis B84634 = Timone 84634 = DSM 17679 = JCM 13223</name>
    <dbReference type="NCBI Taxonomy" id="1121098"/>
    <lineage>
        <taxon>Bacteria</taxon>
        <taxon>Pseudomonadati</taxon>
        <taxon>Bacteroidota</taxon>
        <taxon>Bacteroidia</taxon>
        <taxon>Bacteroidales</taxon>
        <taxon>Bacteroidaceae</taxon>
        <taxon>Phocaeicola</taxon>
    </lineage>
</organism>
<dbReference type="GO" id="GO:0071555">
    <property type="term" value="P:cell wall organization"/>
    <property type="evidence" value="ECO:0007669"/>
    <property type="project" value="TreeGrafter"/>
</dbReference>
<comment type="caution">
    <text evidence="9">The sequence shown here is derived from an EMBL/GenBank/DDBJ whole genome shotgun (WGS) entry which is preliminary data.</text>
</comment>
<dbReference type="eggNOG" id="COG0472">
    <property type="taxonomic scope" value="Bacteria"/>
</dbReference>
<protein>
    <submittedName>
        <fullName evidence="9">Uncharacterized protein</fullName>
    </submittedName>
</protein>
<dbReference type="Proteomes" id="UP000017831">
    <property type="component" value="Unassembled WGS sequence"/>
</dbReference>
<feature type="transmembrane region" description="Helical" evidence="8">
    <location>
        <begin position="198"/>
        <end position="216"/>
    </location>
</feature>
<keyword evidence="7" id="KW-0460">Magnesium</keyword>
<feature type="binding site" evidence="7">
    <location>
        <position position="232"/>
    </location>
    <ligand>
        <name>Mg(2+)</name>
        <dbReference type="ChEBI" id="CHEBI:18420"/>
    </ligand>
</feature>
<keyword evidence="10" id="KW-1185">Reference proteome</keyword>
<keyword evidence="6 8" id="KW-0472">Membrane</keyword>
<dbReference type="PANTHER" id="PTHR22926">
    <property type="entry name" value="PHOSPHO-N-ACETYLMURAMOYL-PENTAPEPTIDE-TRANSFERASE"/>
    <property type="match status" value="1"/>
</dbReference>
<feature type="transmembrane region" description="Helical" evidence="8">
    <location>
        <begin position="141"/>
        <end position="162"/>
    </location>
</feature>
<dbReference type="EMBL" id="AQHY01000008">
    <property type="protein sequence ID" value="EOA57689.1"/>
    <property type="molecule type" value="Genomic_DNA"/>
</dbReference>
<dbReference type="OrthoDB" id="9783652at2"/>
<accession>U6RM53</accession>
<feature type="transmembrane region" description="Helical" evidence="8">
    <location>
        <begin position="259"/>
        <end position="284"/>
    </location>
</feature>
<dbReference type="CDD" id="cd06853">
    <property type="entry name" value="GT_WecA_like"/>
    <property type="match status" value="1"/>
</dbReference>
<keyword evidence="7" id="KW-0479">Metal-binding</keyword>
<evidence type="ECO:0000256" key="4">
    <source>
        <dbReference type="ARBA" id="ARBA00022692"/>
    </source>
</evidence>
<comment type="subcellular location">
    <subcellularLocation>
        <location evidence="1">Cell membrane</location>
        <topology evidence="1">Multi-pass membrane protein</topology>
    </subcellularLocation>
</comment>